<feature type="compositionally biased region" description="Low complexity" evidence="1">
    <location>
        <begin position="397"/>
        <end position="406"/>
    </location>
</feature>
<feature type="compositionally biased region" description="Low complexity" evidence="1">
    <location>
        <begin position="243"/>
        <end position="252"/>
    </location>
</feature>
<feature type="region of interest" description="Disordered" evidence="1">
    <location>
        <begin position="458"/>
        <end position="502"/>
    </location>
</feature>
<feature type="region of interest" description="Disordered" evidence="1">
    <location>
        <begin position="219"/>
        <end position="311"/>
    </location>
</feature>
<feature type="region of interest" description="Disordered" evidence="1">
    <location>
        <begin position="335"/>
        <end position="358"/>
    </location>
</feature>
<feature type="compositionally biased region" description="Polar residues" evidence="1">
    <location>
        <begin position="472"/>
        <end position="481"/>
    </location>
</feature>
<dbReference type="GO" id="GO:0000725">
    <property type="term" value="P:recombinational repair"/>
    <property type="evidence" value="ECO:0007669"/>
    <property type="project" value="InterPro"/>
</dbReference>
<protein>
    <recommendedName>
        <fullName evidence="2">Homologous recombination OB-fold protein OB-fold domain-containing protein</fullName>
    </recommendedName>
</protein>
<feature type="compositionally biased region" description="Low complexity" evidence="1">
    <location>
        <begin position="342"/>
        <end position="355"/>
    </location>
</feature>
<feature type="compositionally biased region" description="Low complexity" evidence="1">
    <location>
        <begin position="219"/>
        <end position="234"/>
    </location>
</feature>
<dbReference type="PANTHER" id="PTHR14523">
    <property type="entry name" value="UNCHARACTERIZED PROTEIN C17ORF53 HOMOLOG"/>
    <property type="match status" value="1"/>
</dbReference>
<dbReference type="Pfam" id="PF15072">
    <property type="entry name" value="HROB"/>
    <property type="match status" value="1"/>
</dbReference>
<dbReference type="Proteomes" id="UP001055712">
    <property type="component" value="Unassembled WGS sequence"/>
</dbReference>
<keyword evidence="4" id="KW-1185">Reference proteome</keyword>
<reference evidence="3" key="2">
    <citation type="submission" date="2020-11" db="EMBL/GenBank/DDBJ databases">
        <authorList>
            <person name="Cecchin M."/>
            <person name="Marcolungo L."/>
            <person name="Rossato M."/>
            <person name="Girolomoni L."/>
            <person name="Cosentino E."/>
            <person name="Cuine S."/>
            <person name="Li-Beisson Y."/>
            <person name="Delledonne M."/>
            <person name="Ballottari M."/>
        </authorList>
    </citation>
    <scope>NUCLEOTIDE SEQUENCE</scope>
    <source>
        <strain evidence="3">211/11P</strain>
        <tissue evidence="3">Whole cell</tissue>
    </source>
</reference>
<feature type="region of interest" description="Disordered" evidence="1">
    <location>
        <begin position="370"/>
        <end position="420"/>
    </location>
</feature>
<evidence type="ECO:0000256" key="1">
    <source>
        <dbReference type="SAM" id="MobiDB-lite"/>
    </source>
</evidence>
<gene>
    <name evidence="3" type="ORF">D9Q98_007622</name>
</gene>
<dbReference type="OrthoDB" id="550780at2759"/>
<feature type="compositionally biased region" description="Basic and acidic residues" evidence="1">
    <location>
        <begin position="487"/>
        <end position="497"/>
    </location>
</feature>
<reference evidence="3" key="1">
    <citation type="journal article" date="2019" name="Plant J.">
        <title>Chlorella vulgaris genome assembly and annotation reveals the molecular basis for metabolic acclimation to high light conditions.</title>
        <authorList>
            <person name="Cecchin M."/>
            <person name="Marcolungo L."/>
            <person name="Rossato M."/>
            <person name="Girolomoni L."/>
            <person name="Cosentino E."/>
            <person name="Cuine S."/>
            <person name="Li-Beisson Y."/>
            <person name="Delledonne M."/>
            <person name="Ballottari M."/>
        </authorList>
    </citation>
    <scope>NUCLEOTIDE SEQUENCE</scope>
    <source>
        <strain evidence="3">211/11P</strain>
    </source>
</reference>
<organism evidence="3 4">
    <name type="scientific">Chlorella vulgaris</name>
    <name type="common">Green alga</name>
    <dbReference type="NCBI Taxonomy" id="3077"/>
    <lineage>
        <taxon>Eukaryota</taxon>
        <taxon>Viridiplantae</taxon>
        <taxon>Chlorophyta</taxon>
        <taxon>core chlorophytes</taxon>
        <taxon>Trebouxiophyceae</taxon>
        <taxon>Chlorellales</taxon>
        <taxon>Chlorellaceae</taxon>
        <taxon>Chlorella clade</taxon>
        <taxon>Chlorella</taxon>
    </lineage>
</organism>
<feature type="compositionally biased region" description="Polar residues" evidence="1">
    <location>
        <begin position="371"/>
        <end position="380"/>
    </location>
</feature>
<evidence type="ECO:0000313" key="4">
    <source>
        <dbReference type="Proteomes" id="UP001055712"/>
    </source>
</evidence>
<sequence length="521" mass="54669">MSGWGVESGPSAHLAGALALAQPAQSERTQRSLPGPAGRIISSARPTVSTITHASDGRFAGGAEPVTDAGDPDFYSQPWLQALQEADASAFDETCMPFKGNTVRAATSVQQSGVLDRLLVVVATLKRCHSGEAFVRLKDPSGSIGGTLTQAALAGEPDIRQGAVLLLRHVTVLRTPPPRSLSHLCIALDSLVQVIPAAPSGQPARGQQQLLRVLPALPAPPSSALRHAASSRQQPGPTHLAPQGQQQQQQQQLCGPASTLPWPALGTAPAQPPSLGVRPPALLRPPQTHAAGRSAGGQPSPHPQEQQQQTSSFAWPSIGGAAACRAPPRQHLLPPLARQLEPPGGTTPYQQQTQQVALSESVNISHLMPTSCRTHGQQPQGPAWRDDASSLPGASRQQQQQQQQQQVAGRQQSLPAAAASQGAVRAPAGWVQDLLAEADTNPLGLFASQPAVAATGTRPVLAERQLSEAHEQQQQPSSGQTAKRHCVSLDRQARQEQQRQVLPLAGGAAVFGEVDELELDD</sequence>
<feature type="region of interest" description="Disordered" evidence="1">
    <location>
        <begin position="20"/>
        <end position="47"/>
    </location>
</feature>
<evidence type="ECO:0000313" key="3">
    <source>
        <dbReference type="EMBL" id="KAI3428805.1"/>
    </source>
</evidence>
<comment type="caution">
    <text evidence="3">The sequence shown here is derived from an EMBL/GenBank/DDBJ whole genome shotgun (WGS) entry which is preliminary data.</text>
</comment>
<feature type="domain" description="Homologous recombination OB-fold protein OB-fold" evidence="2">
    <location>
        <begin position="117"/>
        <end position="196"/>
    </location>
</feature>
<proteinExistence type="predicted"/>
<dbReference type="InterPro" id="IPR058570">
    <property type="entry name" value="HROB_OB"/>
</dbReference>
<dbReference type="EMBL" id="SIDB01000009">
    <property type="protein sequence ID" value="KAI3428805.1"/>
    <property type="molecule type" value="Genomic_DNA"/>
</dbReference>
<dbReference type="AlphaFoldDB" id="A0A9D4YW21"/>
<evidence type="ECO:0000259" key="2">
    <source>
        <dbReference type="Pfam" id="PF15072"/>
    </source>
</evidence>
<dbReference type="PANTHER" id="PTHR14523:SF1">
    <property type="entry name" value="HOMOLOGOUS RECOMBINATION OB-FOLD PROTEIN"/>
    <property type="match status" value="1"/>
</dbReference>
<dbReference type="InterPro" id="IPR028045">
    <property type="entry name" value="HROB"/>
</dbReference>
<name>A0A9D4YW21_CHLVU</name>
<accession>A0A9D4YW21</accession>